<dbReference type="GO" id="GO:0004519">
    <property type="term" value="F:endonuclease activity"/>
    <property type="evidence" value="ECO:0007669"/>
    <property type="project" value="UniProtKB-KW"/>
</dbReference>
<feature type="domain" description="Integrase catalytic" evidence="17">
    <location>
        <begin position="599"/>
        <end position="762"/>
    </location>
</feature>
<keyword evidence="13" id="KW-0808">Transferase</keyword>
<evidence type="ECO:0000256" key="8">
    <source>
        <dbReference type="ARBA" id="ARBA00022801"/>
    </source>
</evidence>
<evidence type="ECO:0000256" key="9">
    <source>
        <dbReference type="ARBA" id="ARBA00022840"/>
    </source>
</evidence>
<dbReference type="Gene3D" id="3.30.420.10">
    <property type="entry name" value="Ribonuclease H-like superfamily/Ribonuclease H"/>
    <property type="match status" value="1"/>
</dbReference>
<keyword evidence="9" id="KW-0067">ATP-binding</keyword>
<keyword evidence="7" id="KW-0255">Endonuclease</keyword>
<protein>
    <recommendedName>
        <fullName evidence="17">Integrase catalytic domain-containing protein</fullName>
    </recommendedName>
</protein>
<feature type="compositionally biased region" description="Basic residues" evidence="16">
    <location>
        <begin position="340"/>
        <end position="355"/>
    </location>
</feature>
<evidence type="ECO:0000313" key="19">
    <source>
        <dbReference type="Proteomes" id="UP000481153"/>
    </source>
</evidence>
<evidence type="ECO:0000256" key="3">
    <source>
        <dbReference type="ARBA" id="ARBA00022670"/>
    </source>
</evidence>
<feature type="compositionally biased region" description="Basic and acidic residues" evidence="16">
    <location>
        <begin position="328"/>
        <end position="337"/>
    </location>
</feature>
<dbReference type="GO" id="GO:0008233">
    <property type="term" value="F:peptidase activity"/>
    <property type="evidence" value="ECO:0007669"/>
    <property type="project" value="UniProtKB-KW"/>
</dbReference>
<dbReference type="GO" id="GO:0003964">
    <property type="term" value="F:RNA-directed DNA polymerase activity"/>
    <property type="evidence" value="ECO:0007669"/>
    <property type="project" value="UniProtKB-KW"/>
</dbReference>
<keyword evidence="10" id="KW-0460">Magnesium</keyword>
<dbReference type="Proteomes" id="UP000481153">
    <property type="component" value="Unassembled WGS sequence"/>
</dbReference>
<proteinExistence type="predicted"/>
<dbReference type="GO" id="GO:0003887">
    <property type="term" value="F:DNA-directed DNA polymerase activity"/>
    <property type="evidence" value="ECO:0007669"/>
    <property type="project" value="UniProtKB-KW"/>
</dbReference>
<evidence type="ECO:0000256" key="7">
    <source>
        <dbReference type="ARBA" id="ARBA00022759"/>
    </source>
</evidence>
<evidence type="ECO:0000256" key="13">
    <source>
        <dbReference type="ARBA" id="ARBA00022932"/>
    </source>
</evidence>
<comment type="caution">
    <text evidence="18">The sequence shown here is derived from an EMBL/GenBank/DDBJ whole genome shotgun (WGS) entry which is preliminary data.</text>
</comment>
<keyword evidence="4" id="KW-0540">Nuclease</keyword>
<feature type="region of interest" description="Disordered" evidence="16">
    <location>
        <begin position="328"/>
        <end position="369"/>
    </location>
</feature>
<dbReference type="InterPro" id="IPR012337">
    <property type="entry name" value="RNaseH-like_sf"/>
</dbReference>
<evidence type="ECO:0000256" key="2">
    <source>
        <dbReference type="ARBA" id="ARBA00022612"/>
    </source>
</evidence>
<evidence type="ECO:0000313" key="18">
    <source>
        <dbReference type="EMBL" id="KAF0722123.1"/>
    </source>
</evidence>
<evidence type="ECO:0000256" key="16">
    <source>
        <dbReference type="SAM" id="MobiDB-lite"/>
    </source>
</evidence>
<keyword evidence="8" id="KW-0378">Hydrolase</keyword>
<dbReference type="InterPro" id="IPR036397">
    <property type="entry name" value="RNaseH_sf"/>
</dbReference>
<comment type="function">
    <text evidence="1">The aspartyl protease (PR) mediates the proteolytic cleavages of the Gag and Gag-Pol polyproteins after assembly of the VLP.</text>
</comment>
<evidence type="ECO:0000256" key="14">
    <source>
        <dbReference type="ARBA" id="ARBA00023113"/>
    </source>
</evidence>
<evidence type="ECO:0000256" key="1">
    <source>
        <dbReference type="ARBA" id="ARBA00002180"/>
    </source>
</evidence>
<dbReference type="Pfam" id="PF14223">
    <property type="entry name" value="Retrotran_gag_2"/>
    <property type="match status" value="1"/>
</dbReference>
<dbReference type="SUPFAM" id="SSF53098">
    <property type="entry name" value="Ribonuclease H-like"/>
    <property type="match status" value="1"/>
</dbReference>
<evidence type="ECO:0000256" key="10">
    <source>
        <dbReference type="ARBA" id="ARBA00022842"/>
    </source>
</evidence>
<evidence type="ECO:0000259" key="17">
    <source>
        <dbReference type="PROSITE" id="PS50994"/>
    </source>
</evidence>
<sequence length="762" mass="86559">MTSKKKQSIAAPSASGEQTPLEESLDPPAFDVSQENTPMPIEQVPDAFSTLKAMIEAQYEEIKLLRNQTLDATKAQPPRSTESEAKDLLRKVKLNGKHCSSFKIKFQNICQLRHIWDVIQGTENLPDAPSEAQSLEYENKVNLAKSYLQTSLSNGVFDMVREDETPAEMWKTLIANYETKEWSNTIYHISKVRSTIRELNDMGKSITEQETVEWILISLPDSGPENFNAFINHLKPTPQQEVRLKTLISALLNEEEKRSDRARMRRNDRGKPVDFKRPRLEVMRETPGMTNEINALQSRLNTSQPEKPAGTDEKWCFICRKRGDHVAQDHPDFDPNHGKSNQRHTSKFFRAKKRKELSDRSDSASDDEATYDINAIAQGNGKPEKETHWTLDNCATGHVTGQKGVINSWEGTAQLVLPNQTKIQGQVGTVKLHLLRDGECSTLTLRNVTYEPSLYKNLISHVRLLEYGYKLTKQDMGETIYKNDTTQHELCFKMINNLYVLSGVEDTTTRDRNGLPIDELKGNDRTQAQDETRGRSRGSDEKLMAWHNKLNHADMNQVAKIIKPIMIPGVDAATTEQVCSGCAQGQAKRMSFRNTHHYVAPRPLESLNGDLCGPIRPQTINHKTYTSMFVDQASRYIFGQLLRTKADAILHLNEITTKLDNQLPDSRISNLYTDGGGEYASSTFKAACHSRGITQKFTNAETPEENHLAEKTNEYVFNKIRVYMTLCGLPSTLWGYCFKYVVHVYNNTPQELLNQRTPYEVL</sequence>
<feature type="region of interest" description="Disordered" evidence="16">
    <location>
        <begin position="1"/>
        <end position="40"/>
    </location>
</feature>
<dbReference type="VEuPathDB" id="FungiDB:AeMF1_012381"/>
<keyword evidence="15" id="KW-0233">DNA recombination</keyword>
<name>A0A6G0W6L8_9STRA</name>
<evidence type="ECO:0000256" key="4">
    <source>
        <dbReference type="ARBA" id="ARBA00022722"/>
    </source>
</evidence>
<dbReference type="GO" id="GO:0015074">
    <property type="term" value="P:DNA integration"/>
    <property type="evidence" value="ECO:0007669"/>
    <property type="project" value="UniProtKB-KW"/>
</dbReference>
<evidence type="ECO:0000256" key="11">
    <source>
        <dbReference type="ARBA" id="ARBA00022908"/>
    </source>
</evidence>
<accession>A0A6G0W6L8</accession>
<dbReference type="PANTHER" id="PTHR42648:SF11">
    <property type="entry name" value="TRANSPOSON TY4-P GAG-POL POLYPROTEIN"/>
    <property type="match status" value="1"/>
</dbReference>
<dbReference type="PANTHER" id="PTHR42648">
    <property type="entry name" value="TRANSPOSASE, PUTATIVE-RELATED"/>
    <property type="match status" value="1"/>
</dbReference>
<dbReference type="GO" id="GO:0006310">
    <property type="term" value="P:DNA recombination"/>
    <property type="evidence" value="ECO:0007669"/>
    <property type="project" value="UniProtKB-KW"/>
</dbReference>
<dbReference type="GO" id="GO:0046872">
    <property type="term" value="F:metal ion binding"/>
    <property type="evidence" value="ECO:0007669"/>
    <property type="project" value="UniProtKB-KW"/>
</dbReference>
<evidence type="ECO:0000256" key="6">
    <source>
        <dbReference type="ARBA" id="ARBA00022741"/>
    </source>
</evidence>
<reference evidence="18 19" key="1">
    <citation type="submission" date="2019-07" db="EMBL/GenBank/DDBJ databases">
        <title>Genomics analysis of Aphanomyces spp. identifies a new class of oomycete effector associated with host adaptation.</title>
        <authorList>
            <person name="Gaulin E."/>
        </authorList>
    </citation>
    <scope>NUCLEOTIDE SEQUENCE [LARGE SCALE GENOMIC DNA]</scope>
    <source>
        <strain evidence="18 19">ATCC 201684</strain>
    </source>
</reference>
<dbReference type="PROSITE" id="PS50994">
    <property type="entry name" value="INTEGRASE"/>
    <property type="match status" value="1"/>
</dbReference>
<dbReference type="InterPro" id="IPR001584">
    <property type="entry name" value="Integrase_cat-core"/>
</dbReference>
<dbReference type="GO" id="GO:0005524">
    <property type="term" value="F:ATP binding"/>
    <property type="evidence" value="ECO:0007669"/>
    <property type="project" value="UniProtKB-KW"/>
</dbReference>
<keyword evidence="5" id="KW-0479">Metal-binding</keyword>
<keyword evidence="13" id="KW-0548">Nucleotidyltransferase</keyword>
<keyword evidence="19" id="KW-1185">Reference proteome</keyword>
<dbReference type="InterPro" id="IPR039537">
    <property type="entry name" value="Retrotran_Ty1/copia-like"/>
</dbReference>
<dbReference type="InterPro" id="IPR054722">
    <property type="entry name" value="PolX-like_BBD"/>
</dbReference>
<gene>
    <name evidence="18" type="ORF">Ae201684_018662</name>
</gene>
<keyword evidence="13" id="KW-0239">DNA-directed DNA polymerase</keyword>
<evidence type="ECO:0000256" key="5">
    <source>
        <dbReference type="ARBA" id="ARBA00022723"/>
    </source>
</evidence>
<organism evidence="18 19">
    <name type="scientific">Aphanomyces euteiches</name>
    <dbReference type="NCBI Taxonomy" id="100861"/>
    <lineage>
        <taxon>Eukaryota</taxon>
        <taxon>Sar</taxon>
        <taxon>Stramenopiles</taxon>
        <taxon>Oomycota</taxon>
        <taxon>Saprolegniomycetes</taxon>
        <taxon>Saprolegniales</taxon>
        <taxon>Verrucalvaceae</taxon>
        <taxon>Aphanomyces</taxon>
    </lineage>
</organism>
<evidence type="ECO:0000256" key="15">
    <source>
        <dbReference type="ARBA" id="ARBA00023172"/>
    </source>
</evidence>
<dbReference type="GO" id="GO:0006508">
    <property type="term" value="P:proteolysis"/>
    <property type="evidence" value="ECO:0007669"/>
    <property type="project" value="UniProtKB-KW"/>
</dbReference>
<keyword evidence="3" id="KW-0645">Protease</keyword>
<keyword evidence="12" id="KW-0695">RNA-directed DNA polymerase</keyword>
<feature type="region of interest" description="Disordered" evidence="16">
    <location>
        <begin position="510"/>
        <end position="540"/>
    </location>
</feature>
<keyword evidence="6" id="KW-0547">Nucleotide-binding</keyword>
<dbReference type="GO" id="GO:0003676">
    <property type="term" value="F:nucleic acid binding"/>
    <property type="evidence" value="ECO:0007669"/>
    <property type="project" value="InterPro"/>
</dbReference>
<dbReference type="EMBL" id="VJMJ01000346">
    <property type="protein sequence ID" value="KAF0722123.1"/>
    <property type="molecule type" value="Genomic_DNA"/>
</dbReference>
<evidence type="ECO:0000256" key="12">
    <source>
        <dbReference type="ARBA" id="ARBA00022918"/>
    </source>
</evidence>
<dbReference type="Pfam" id="PF22936">
    <property type="entry name" value="Pol_BBD"/>
    <property type="match status" value="1"/>
</dbReference>
<keyword evidence="2" id="KW-1188">Viral release from host cell</keyword>
<keyword evidence="14" id="KW-0917">Virion maturation</keyword>
<dbReference type="AlphaFoldDB" id="A0A6G0W6L8"/>
<keyword evidence="11" id="KW-0229">DNA integration</keyword>